<dbReference type="PANTHER" id="PTHR10091">
    <property type="entry name" value="ALDOSE-1-EPIMERASE"/>
    <property type="match status" value="1"/>
</dbReference>
<dbReference type="InterPro" id="IPR014718">
    <property type="entry name" value="GH-type_carb-bd"/>
</dbReference>
<dbReference type="PANTHER" id="PTHR10091:SF0">
    <property type="entry name" value="GALACTOSE MUTAROTASE"/>
    <property type="match status" value="1"/>
</dbReference>
<dbReference type="AlphaFoldDB" id="A0A7Z2VIX3"/>
<dbReference type="Pfam" id="PF01263">
    <property type="entry name" value="Aldose_epim"/>
    <property type="match status" value="1"/>
</dbReference>
<evidence type="ECO:0000313" key="1">
    <source>
        <dbReference type="EMBL" id="QJD83821.1"/>
    </source>
</evidence>
<dbReference type="GO" id="GO:0033499">
    <property type="term" value="P:galactose catabolic process via UDP-galactose, Leloir pathway"/>
    <property type="evidence" value="ECO:0007669"/>
    <property type="project" value="TreeGrafter"/>
</dbReference>
<dbReference type="InterPro" id="IPR011013">
    <property type="entry name" value="Gal_mutarotase_sf_dom"/>
</dbReference>
<dbReference type="GO" id="GO:0005737">
    <property type="term" value="C:cytoplasm"/>
    <property type="evidence" value="ECO:0007669"/>
    <property type="project" value="TreeGrafter"/>
</dbReference>
<keyword evidence="2" id="KW-1185">Reference proteome</keyword>
<protein>
    <submittedName>
        <fullName evidence="1">Aldose 1-epimerase</fullName>
    </submittedName>
</protein>
<dbReference type="CDD" id="cd01081">
    <property type="entry name" value="Aldose_epim"/>
    <property type="match status" value="1"/>
</dbReference>
<reference evidence="1 2" key="1">
    <citation type="submission" date="2020-04" db="EMBL/GenBank/DDBJ databases">
        <title>Genome sequencing of novel species.</title>
        <authorList>
            <person name="Heo J."/>
            <person name="Kim S.-J."/>
            <person name="Kim J.-S."/>
            <person name="Hong S.-B."/>
            <person name="Kwon S.-W."/>
        </authorList>
    </citation>
    <scope>NUCLEOTIDE SEQUENCE [LARGE SCALE GENOMIC DNA]</scope>
    <source>
        <strain evidence="1 2">MFER-1</strain>
    </source>
</reference>
<dbReference type="SUPFAM" id="SSF74650">
    <property type="entry name" value="Galactose mutarotase-like"/>
    <property type="match status" value="1"/>
</dbReference>
<dbReference type="Gene3D" id="2.70.98.10">
    <property type="match status" value="1"/>
</dbReference>
<dbReference type="RefSeq" id="WP_169280108.1">
    <property type="nucleotide sequence ID" value="NZ_CP051680.1"/>
</dbReference>
<proteinExistence type="predicted"/>
<dbReference type="GO" id="GO:0004034">
    <property type="term" value="F:aldose 1-epimerase activity"/>
    <property type="evidence" value="ECO:0007669"/>
    <property type="project" value="TreeGrafter"/>
</dbReference>
<name>A0A7Z2VIX3_9BACL</name>
<dbReference type="KEGG" id="cheb:HH215_11935"/>
<sequence length="331" mass="37659">MTQHYAKQGTYENEQAIYIKHGPYSAILLPGIGGNLISFRDDERDYRFIREPEGADWEAFVQTPMLHGIPVLFPPNRYDGGKFEFDGRTYKFPINEEKTGNHIHGFVYRSKWEVVSYGSTEQESSVTVKLRFDEQNPEYSYFPHTFTLSQTFSLSAKGLSMHFEAVNESAEAMPFMLGFHTSVNAPFATGSSVQDLETGISIGKRWELNERMLPTERALPLSEGEELLSKGEGDPYFESLDNHYSAVAGKNNRNAMTIYDRRVNVRFVYEAGDAYKHWMVYNAAANGKFFCPEPQTGMVNAPNVNFPAEQTGLIRLEPGQRWSAVSRMYVE</sequence>
<organism evidence="1 2">
    <name type="scientific">Cohnella herbarum</name>
    <dbReference type="NCBI Taxonomy" id="2728023"/>
    <lineage>
        <taxon>Bacteria</taxon>
        <taxon>Bacillati</taxon>
        <taxon>Bacillota</taxon>
        <taxon>Bacilli</taxon>
        <taxon>Bacillales</taxon>
        <taxon>Paenibacillaceae</taxon>
        <taxon>Cohnella</taxon>
    </lineage>
</organism>
<dbReference type="EMBL" id="CP051680">
    <property type="protein sequence ID" value="QJD83821.1"/>
    <property type="molecule type" value="Genomic_DNA"/>
</dbReference>
<dbReference type="GO" id="GO:0030246">
    <property type="term" value="F:carbohydrate binding"/>
    <property type="evidence" value="ECO:0007669"/>
    <property type="project" value="InterPro"/>
</dbReference>
<dbReference type="GO" id="GO:0006006">
    <property type="term" value="P:glucose metabolic process"/>
    <property type="evidence" value="ECO:0007669"/>
    <property type="project" value="TreeGrafter"/>
</dbReference>
<evidence type="ECO:0000313" key="2">
    <source>
        <dbReference type="Proteomes" id="UP000502248"/>
    </source>
</evidence>
<dbReference type="Proteomes" id="UP000502248">
    <property type="component" value="Chromosome"/>
</dbReference>
<gene>
    <name evidence="1" type="ORF">HH215_11935</name>
</gene>
<dbReference type="InterPro" id="IPR008183">
    <property type="entry name" value="Aldose_1/G6P_1-epimerase"/>
</dbReference>
<accession>A0A7Z2VIX3</accession>